<accession>A0A5C6BT13</accession>
<dbReference type="InterPro" id="IPR005517">
    <property type="entry name" value="Transl_elong_EFG/EF2_IV"/>
</dbReference>
<dbReference type="OrthoDB" id="9804431at2"/>
<evidence type="ECO:0000256" key="3">
    <source>
        <dbReference type="ARBA" id="ARBA00022768"/>
    </source>
</evidence>
<dbReference type="FunFam" id="3.30.70.870:FF:000002">
    <property type="entry name" value="Translation elongation factor 2"/>
    <property type="match status" value="1"/>
</dbReference>
<dbReference type="NCBIfam" id="NF009381">
    <property type="entry name" value="PRK12740.1-5"/>
    <property type="match status" value="1"/>
</dbReference>
<dbReference type="AlphaFoldDB" id="A0A5C6BT13"/>
<dbReference type="Pfam" id="PF22042">
    <property type="entry name" value="EF-G_D2"/>
    <property type="match status" value="1"/>
</dbReference>
<dbReference type="InterPro" id="IPR035647">
    <property type="entry name" value="EFG_III/V"/>
</dbReference>
<dbReference type="Gene3D" id="2.40.30.10">
    <property type="entry name" value="Translation factors"/>
    <property type="match status" value="1"/>
</dbReference>
<gene>
    <name evidence="9" type="primary">fusA_1</name>
    <name evidence="9" type="ORF">CA54_26740</name>
</gene>
<evidence type="ECO:0000259" key="8">
    <source>
        <dbReference type="PROSITE" id="PS51722"/>
    </source>
</evidence>
<dbReference type="SUPFAM" id="SSF54980">
    <property type="entry name" value="EF-G C-terminal domain-like"/>
    <property type="match status" value="2"/>
</dbReference>
<feature type="domain" description="Tr-type G" evidence="8">
    <location>
        <begin position="6"/>
        <end position="286"/>
    </location>
</feature>
<dbReference type="InterPro" id="IPR000640">
    <property type="entry name" value="EFG_V-like"/>
</dbReference>
<dbReference type="InterPro" id="IPR000795">
    <property type="entry name" value="T_Tr_GTP-bd_dom"/>
</dbReference>
<keyword evidence="10" id="KW-1185">Reference proteome</keyword>
<dbReference type="GO" id="GO:0032790">
    <property type="term" value="P:ribosome disassembly"/>
    <property type="evidence" value="ECO:0007669"/>
    <property type="project" value="TreeGrafter"/>
</dbReference>
<evidence type="ECO:0000313" key="9">
    <source>
        <dbReference type="EMBL" id="TWU13834.1"/>
    </source>
</evidence>
<dbReference type="InterPro" id="IPR035649">
    <property type="entry name" value="EFG_V"/>
</dbReference>
<evidence type="ECO:0000256" key="4">
    <source>
        <dbReference type="ARBA" id="ARBA00022917"/>
    </source>
</evidence>
<dbReference type="PANTHER" id="PTHR43261">
    <property type="entry name" value="TRANSLATION ELONGATION FACTOR G-RELATED"/>
    <property type="match status" value="1"/>
</dbReference>
<dbReference type="Pfam" id="PF00009">
    <property type="entry name" value="GTP_EFTU"/>
    <property type="match status" value="1"/>
</dbReference>
<dbReference type="SMART" id="SM00889">
    <property type="entry name" value="EFG_IV"/>
    <property type="match status" value="1"/>
</dbReference>
<keyword evidence="4" id="KW-0648">Protein biosynthesis</keyword>
<dbReference type="SUPFAM" id="SSF52540">
    <property type="entry name" value="P-loop containing nucleoside triphosphate hydrolases"/>
    <property type="match status" value="1"/>
</dbReference>
<dbReference type="GO" id="GO:0003746">
    <property type="term" value="F:translation elongation factor activity"/>
    <property type="evidence" value="ECO:0007669"/>
    <property type="project" value="UniProtKB-UniRule"/>
</dbReference>
<dbReference type="InterPro" id="IPR053905">
    <property type="entry name" value="EF-G-like_DII"/>
</dbReference>
<dbReference type="Pfam" id="PF03764">
    <property type="entry name" value="EFG_IV"/>
    <property type="match status" value="1"/>
</dbReference>
<dbReference type="NCBIfam" id="TIGR00484">
    <property type="entry name" value="EF-G"/>
    <property type="match status" value="1"/>
</dbReference>
<dbReference type="InterPro" id="IPR027417">
    <property type="entry name" value="P-loop_NTPase"/>
</dbReference>
<evidence type="ECO:0000256" key="1">
    <source>
        <dbReference type="ARBA" id="ARBA00005870"/>
    </source>
</evidence>
<protein>
    <recommendedName>
        <fullName evidence="7">Elongation factor G</fullName>
    </recommendedName>
</protein>
<keyword evidence="3 9" id="KW-0251">Elongation factor</keyword>
<dbReference type="InterPro" id="IPR005225">
    <property type="entry name" value="Small_GTP-bd"/>
</dbReference>
<evidence type="ECO:0000256" key="7">
    <source>
        <dbReference type="NCBIfam" id="TIGR00484"/>
    </source>
</evidence>
<dbReference type="InterPro" id="IPR041095">
    <property type="entry name" value="EFG_II"/>
</dbReference>
<organism evidence="9 10">
    <name type="scientific">Symmachiella macrocystis</name>
    <dbReference type="NCBI Taxonomy" id="2527985"/>
    <lineage>
        <taxon>Bacteria</taxon>
        <taxon>Pseudomonadati</taxon>
        <taxon>Planctomycetota</taxon>
        <taxon>Planctomycetia</taxon>
        <taxon>Planctomycetales</taxon>
        <taxon>Planctomycetaceae</taxon>
        <taxon>Symmachiella</taxon>
    </lineage>
</organism>
<comment type="function">
    <text evidence="6">Catalyzes the GTP-dependent ribosomal translocation step during translation elongation. During this step, the ribosome changes from the pre-translocational (PRE) to the post-translocational (POST) state as the newly formed A-site-bound peptidyl-tRNA and P-site-bound deacylated tRNA move to the P and E sites, respectively. Catalyzes the coordinated movement of the two tRNA molecules, the mRNA and conformational changes in the ribosome.</text>
</comment>
<dbReference type="FunFam" id="3.30.70.240:FF:000001">
    <property type="entry name" value="Elongation factor G"/>
    <property type="match status" value="1"/>
</dbReference>
<comment type="caution">
    <text evidence="9">The sequence shown here is derived from an EMBL/GenBank/DDBJ whole genome shotgun (WGS) entry which is preliminary data.</text>
</comment>
<dbReference type="SMART" id="SM00838">
    <property type="entry name" value="EFG_C"/>
    <property type="match status" value="1"/>
</dbReference>
<evidence type="ECO:0000256" key="5">
    <source>
        <dbReference type="ARBA" id="ARBA00023134"/>
    </source>
</evidence>
<dbReference type="CDD" id="cd01886">
    <property type="entry name" value="EF-G"/>
    <property type="match status" value="1"/>
</dbReference>
<dbReference type="SUPFAM" id="SSF50447">
    <property type="entry name" value="Translation proteins"/>
    <property type="match status" value="1"/>
</dbReference>
<reference evidence="9 10" key="1">
    <citation type="submission" date="2019-02" db="EMBL/GenBank/DDBJ databases">
        <title>Deep-cultivation of Planctomycetes and their phenomic and genomic characterization uncovers novel biology.</title>
        <authorList>
            <person name="Wiegand S."/>
            <person name="Jogler M."/>
            <person name="Boedeker C."/>
            <person name="Pinto D."/>
            <person name="Vollmers J."/>
            <person name="Rivas-Marin E."/>
            <person name="Kohn T."/>
            <person name="Peeters S.H."/>
            <person name="Heuer A."/>
            <person name="Rast P."/>
            <person name="Oberbeckmann S."/>
            <person name="Bunk B."/>
            <person name="Jeske O."/>
            <person name="Meyerdierks A."/>
            <person name="Storesund J.E."/>
            <person name="Kallscheuer N."/>
            <person name="Luecker S."/>
            <person name="Lage O.M."/>
            <person name="Pohl T."/>
            <person name="Merkel B.J."/>
            <person name="Hornburger P."/>
            <person name="Mueller R.-W."/>
            <person name="Bruemmer F."/>
            <person name="Labrenz M."/>
            <person name="Spormann A.M."/>
            <person name="Op Den Camp H."/>
            <person name="Overmann J."/>
            <person name="Amann R."/>
            <person name="Jetten M.S.M."/>
            <person name="Mascher T."/>
            <person name="Medema M.H."/>
            <person name="Devos D.P."/>
            <person name="Kaster A.-K."/>
            <person name="Ovreas L."/>
            <person name="Rohde M."/>
            <person name="Galperin M.Y."/>
            <person name="Jogler C."/>
        </authorList>
    </citation>
    <scope>NUCLEOTIDE SEQUENCE [LARGE SCALE GENOMIC DNA]</scope>
    <source>
        <strain evidence="9 10">CA54</strain>
    </source>
</reference>
<keyword evidence="5" id="KW-0342">GTP-binding</keyword>
<dbReference type="InterPro" id="IPR009000">
    <property type="entry name" value="Transl_B-barrel_sf"/>
</dbReference>
<dbReference type="Pfam" id="PF00679">
    <property type="entry name" value="EFG_C"/>
    <property type="match status" value="1"/>
</dbReference>
<dbReference type="PANTHER" id="PTHR43261:SF1">
    <property type="entry name" value="RIBOSOME-RELEASING FACTOR 2, MITOCHONDRIAL"/>
    <property type="match status" value="1"/>
</dbReference>
<dbReference type="Gene3D" id="3.40.50.300">
    <property type="entry name" value="P-loop containing nucleotide triphosphate hydrolases"/>
    <property type="match status" value="1"/>
</dbReference>
<evidence type="ECO:0000313" key="10">
    <source>
        <dbReference type="Proteomes" id="UP000320735"/>
    </source>
</evidence>
<dbReference type="PROSITE" id="PS51722">
    <property type="entry name" value="G_TR_2"/>
    <property type="match status" value="1"/>
</dbReference>
<dbReference type="NCBIfam" id="TIGR00231">
    <property type="entry name" value="small_GTP"/>
    <property type="match status" value="1"/>
</dbReference>
<sequence length="694" mass="76877">MSRLIEHLRNIGIIAHIDAGKTTTTERILYYTGSSHRMGSVDDGTTETDFNPEEQERGITIFSAAVTCTWRDTTINIIDTPGHVDFTAEVERSLRVLDGGVVIFSAREGVEAQSETVWRQADKYRVPRICFINKMDRIGADFQRTFQQIKNRLNANPIAIQLPMGAGSPPDPQAFSGIIDLIEQKAIYFDAESRGENFRTEEIPAEYQEAAKSARSQLLEAIAELDEQVLESYLETEDIPVEDIHRLLRQGTISGQLQPVMCGSSLDYIGVQPLLDAVSLYLPSPLDRPPVQGENMTPKKKGEIEVRKPSPTEPFCGLVFKIQSDQHGDLCFVRVYSGVLKSRSRVLNPRTGKKELVSQLWHIQASSREKVDEVSAGDIVGVVGLKETVVTGDTLCAQQHPMLLESIVFPETVISTAVEPESSADRKKLAQTLAILARQDPTFTAVTNEETGQTIISGMGELHLEVIQHSLERDFHLKIRTHKPRVSYRETIRKSITVTGEFNRQVAGVPQFAQVQLRVEPFQGESSLTFEDELKPNEFPSQLANLARQAVKDEASGGGVLGYRLADVKLTLLGIKYSDSDDVESVVLAAAIDAVRAALTDTNVLLLEPIMKLEVVTPDEFLGNITADLHSRRATILNSEQREHLRVVNAEAPLAAMFGYSTQIRSLSTGRASYSMEPLRYGEAPPEILKEMLG</sequence>
<dbReference type="InterPro" id="IPR009022">
    <property type="entry name" value="EFG_III"/>
</dbReference>
<dbReference type="SUPFAM" id="SSF54211">
    <property type="entry name" value="Ribosomal protein S5 domain 2-like"/>
    <property type="match status" value="1"/>
</dbReference>
<dbReference type="PRINTS" id="PR00315">
    <property type="entry name" value="ELONGATNFCT"/>
</dbReference>
<proteinExistence type="inferred from homology"/>
<evidence type="ECO:0000256" key="6">
    <source>
        <dbReference type="ARBA" id="ARBA00024731"/>
    </source>
</evidence>
<dbReference type="Gene3D" id="3.30.70.240">
    <property type="match status" value="1"/>
</dbReference>
<dbReference type="Gene3D" id="3.30.70.870">
    <property type="entry name" value="Elongation Factor G (Translational Gtpase), domain 3"/>
    <property type="match status" value="1"/>
</dbReference>
<dbReference type="Proteomes" id="UP000320735">
    <property type="component" value="Unassembled WGS sequence"/>
</dbReference>
<dbReference type="Pfam" id="PF14492">
    <property type="entry name" value="EFG_III"/>
    <property type="match status" value="1"/>
</dbReference>
<dbReference type="FunFam" id="3.40.50.300:FF:000029">
    <property type="entry name" value="Elongation factor G"/>
    <property type="match status" value="1"/>
</dbReference>
<dbReference type="InterPro" id="IPR004540">
    <property type="entry name" value="Transl_elong_EFG/EF2"/>
</dbReference>
<dbReference type="Gene3D" id="3.30.230.10">
    <property type="match status" value="1"/>
</dbReference>
<keyword evidence="2" id="KW-0547">Nucleotide-binding</keyword>
<dbReference type="CDD" id="cd04088">
    <property type="entry name" value="EFG_mtEFG_II"/>
    <property type="match status" value="1"/>
</dbReference>
<dbReference type="CDD" id="cd03713">
    <property type="entry name" value="EFG_mtEFG_C"/>
    <property type="match status" value="1"/>
</dbReference>
<dbReference type="RefSeq" id="WP_146371107.1">
    <property type="nucleotide sequence ID" value="NZ_SJPP01000001.1"/>
</dbReference>
<dbReference type="GO" id="GO:0003924">
    <property type="term" value="F:GTPase activity"/>
    <property type="evidence" value="ECO:0007669"/>
    <property type="project" value="InterPro"/>
</dbReference>
<dbReference type="InterPro" id="IPR014721">
    <property type="entry name" value="Ribsml_uS5_D2-typ_fold_subgr"/>
</dbReference>
<dbReference type="PROSITE" id="PS00301">
    <property type="entry name" value="G_TR_1"/>
    <property type="match status" value="1"/>
</dbReference>
<dbReference type="InterPro" id="IPR020568">
    <property type="entry name" value="Ribosomal_Su5_D2-typ_SF"/>
</dbReference>
<dbReference type="InterPro" id="IPR031157">
    <property type="entry name" value="G_TR_CS"/>
</dbReference>
<name>A0A5C6BT13_9PLAN</name>
<dbReference type="FunFam" id="2.40.30.10:FF:000006">
    <property type="entry name" value="Elongation factor G"/>
    <property type="match status" value="1"/>
</dbReference>
<dbReference type="CDD" id="cd16262">
    <property type="entry name" value="EFG_III"/>
    <property type="match status" value="1"/>
</dbReference>
<dbReference type="GO" id="GO:0005525">
    <property type="term" value="F:GTP binding"/>
    <property type="evidence" value="ECO:0007669"/>
    <property type="project" value="UniProtKB-UniRule"/>
</dbReference>
<comment type="similarity">
    <text evidence="1">Belongs to the TRAFAC class translation factor GTPase superfamily. Classic translation factor GTPase family. EF-G/EF-2 subfamily.</text>
</comment>
<dbReference type="EMBL" id="SJPP01000001">
    <property type="protein sequence ID" value="TWU13834.1"/>
    <property type="molecule type" value="Genomic_DNA"/>
</dbReference>
<evidence type="ECO:0000256" key="2">
    <source>
        <dbReference type="ARBA" id="ARBA00022741"/>
    </source>
</evidence>